<keyword evidence="4 6" id="KW-1133">Transmembrane helix</keyword>
<feature type="domain" description="ABC3 transporter permease C-terminal" evidence="7">
    <location>
        <begin position="687"/>
        <end position="796"/>
    </location>
</feature>
<organism evidence="9 10">
    <name type="scientific">Chitinophaga silvatica</name>
    <dbReference type="NCBI Taxonomy" id="2282649"/>
    <lineage>
        <taxon>Bacteria</taxon>
        <taxon>Pseudomonadati</taxon>
        <taxon>Bacteroidota</taxon>
        <taxon>Chitinophagia</taxon>
        <taxon>Chitinophagales</taxon>
        <taxon>Chitinophagaceae</taxon>
        <taxon>Chitinophaga</taxon>
    </lineage>
</organism>
<sequence length="807" mass="90460">MQILSSFKLSIRTLMRNRAFSLINIIGLSIGVCASLIIFLIIHYEYSFDVYQSKRDRIYRVVTTGYSNSGEVLYNHSMVNVPLARTLRAEFPALEKVAAFQSTGGSQIYIPRAGKEEKRVLETKGIGFIEPSLFEIFDFKWIKGNAQGLSDPNTVVLAESVAKNYFDDPTSAIGQIIQLWSYRIPLTVVGVYKDLPENTDVPLRIGISYTTGMSDLNTNNDWRSLRGGSQCFVLASEKANMKELQARLPDFVKRNFLQRTAVDPLMKLTFQPLKQLHSDDRFGTIRGDALSETTIFSLAIIALFLIIVACINFINLATAQSLTRARQVGIQKVLGRSNSQLIKTFLGETALLTFAALLLGCLMTWIAIPYINQLTQRSLTLNLIESPSILLFLIVLGILITLLAGSYPAIVLVRFNPVAAIKDKITSRSVGGISIRRALVVLQFVVAQLLIIGMLVVMKQMDYFRNRPLGFQKEAIVTVDLPSDSTLKLRYQNLRQAFLQVKGVEDASICSSEPASNGGRIVDFYYQSNTERVPFNVKLLSGDTSYFNTFKLKLAAGRMPYQSDTTREIVVNETLVRKLGMKSPDEIIGKMVGVNKENRFPVVGVLKDFNNKTLHEEIKPLVFTSDLRGADILTVRLNPNNLATTLGSLRETFAAIYPTYIYEIDFFDHTLNSYYQKEEMTGSMFKIFAFLAILISCLGLYGLISFMTLQRLKEVGIRKVLGASIQSIVLLFSKEFAFLILIAFFIAAPVGYYFMEKWLNNFYFHTGIGWQIFLFTIIVSVIITAATVGIKSIRAAMADPVKSLKNR</sequence>
<feature type="transmembrane region" description="Helical" evidence="6">
    <location>
        <begin position="388"/>
        <end position="413"/>
    </location>
</feature>
<feature type="transmembrane region" description="Helical" evidence="6">
    <location>
        <begin position="345"/>
        <end position="368"/>
    </location>
</feature>
<dbReference type="EMBL" id="QPMM01000001">
    <property type="protein sequence ID" value="RFS26951.1"/>
    <property type="molecule type" value="Genomic_DNA"/>
</dbReference>
<keyword evidence="10" id="KW-1185">Reference proteome</keyword>
<feature type="transmembrane region" description="Helical" evidence="6">
    <location>
        <begin position="21"/>
        <end position="44"/>
    </location>
</feature>
<dbReference type="InterPro" id="IPR003838">
    <property type="entry name" value="ABC3_permease_C"/>
</dbReference>
<evidence type="ECO:0000256" key="6">
    <source>
        <dbReference type="SAM" id="Phobius"/>
    </source>
</evidence>
<feature type="domain" description="ABC3 transporter permease C-terminal" evidence="7">
    <location>
        <begin position="300"/>
        <end position="417"/>
    </location>
</feature>
<comment type="caution">
    <text evidence="9">The sequence shown here is derived from an EMBL/GenBank/DDBJ whole genome shotgun (WGS) entry which is preliminary data.</text>
</comment>
<evidence type="ECO:0000256" key="4">
    <source>
        <dbReference type="ARBA" id="ARBA00022989"/>
    </source>
</evidence>
<feature type="transmembrane region" description="Helical" evidence="6">
    <location>
        <begin position="767"/>
        <end position="790"/>
    </location>
</feature>
<evidence type="ECO:0000256" key="3">
    <source>
        <dbReference type="ARBA" id="ARBA00022692"/>
    </source>
</evidence>
<feature type="domain" description="MacB-like periplasmic core" evidence="8">
    <location>
        <begin position="21"/>
        <end position="249"/>
    </location>
</feature>
<evidence type="ECO:0000259" key="8">
    <source>
        <dbReference type="Pfam" id="PF12704"/>
    </source>
</evidence>
<dbReference type="PANTHER" id="PTHR30572:SF18">
    <property type="entry name" value="ABC-TYPE MACROLIDE FAMILY EXPORT SYSTEM PERMEASE COMPONENT 2"/>
    <property type="match status" value="1"/>
</dbReference>
<dbReference type="Proteomes" id="UP000260644">
    <property type="component" value="Unassembled WGS sequence"/>
</dbReference>
<keyword evidence="3 6" id="KW-0812">Transmembrane</keyword>
<evidence type="ECO:0000259" key="7">
    <source>
        <dbReference type="Pfam" id="PF02687"/>
    </source>
</evidence>
<feature type="domain" description="MacB-like periplasmic core" evidence="8">
    <location>
        <begin position="450"/>
        <end position="640"/>
    </location>
</feature>
<dbReference type="AlphaFoldDB" id="A0A3E1YHU9"/>
<feature type="transmembrane region" description="Helical" evidence="6">
    <location>
        <begin position="736"/>
        <end position="755"/>
    </location>
</feature>
<dbReference type="Pfam" id="PF02687">
    <property type="entry name" value="FtsX"/>
    <property type="match status" value="2"/>
</dbReference>
<evidence type="ECO:0000256" key="1">
    <source>
        <dbReference type="ARBA" id="ARBA00004651"/>
    </source>
</evidence>
<comment type="subcellular location">
    <subcellularLocation>
        <location evidence="1">Cell membrane</location>
        <topology evidence="1">Multi-pass membrane protein</topology>
    </subcellularLocation>
</comment>
<feature type="transmembrane region" description="Helical" evidence="6">
    <location>
        <begin position="295"/>
        <end position="317"/>
    </location>
</feature>
<dbReference type="OrthoDB" id="1451596at2"/>
<evidence type="ECO:0000313" key="9">
    <source>
        <dbReference type="EMBL" id="RFS26951.1"/>
    </source>
</evidence>
<dbReference type="GO" id="GO:0005886">
    <property type="term" value="C:plasma membrane"/>
    <property type="evidence" value="ECO:0007669"/>
    <property type="project" value="UniProtKB-SubCell"/>
</dbReference>
<dbReference type="InterPro" id="IPR050250">
    <property type="entry name" value="Macrolide_Exporter_MacB"/>
</dbReference>
<feature type="transmembrane region" description="Helical" evidence="6">
    <location>
        <begin position="687"/>
        <end position="709"/>
    </location>
</feature>
<reference evidence="9 10" key="1">
    <citation type="submission" date="2018-07" db="EMBL/GenBank/DDBJ databases">
        <title>Chitinophaga K2CV101002-2 sp. nov., isolated from a monsoon evergreen broad-leaved forest soil.</title>
        <authorList>
            <person name="Lv Y."/>
        </authorList>
    </citation>
    <scope>NUCLEOTIDE SEQUENCE [LARGE SCALE GENOMIC DNA]</scope>
    <source>
        <strain evidence="9 10">GDMCC 1.1288</strain>
    </source>
</reference>
<evidence type="ECO:0000256" key="2">
    <source>
        <dbReference type="ARBA" id="ARBA00022475"/>
    </source>
</evidence>
<keyword evidence="2" id="KW-1003">Cell membrane</keyword>
<dbReference type="PANTHER" id="PTHR30572">
    <property type="entry name" value="MEMBRANE COMPONENT OF TRANSPORTER-RELATED"/>
    <property type="match status" value="1"/>
</dbReference>
<keyword evidence="5 6" id="KW-0472">Membrane</keyword>
<gene>
    <name evidence="9" type="ORF">DVR12_03980</name>
</gene>
<dbReference type="GO" id="GO:0022857">
    <property type="term" value="F:transmembrane transporter activity"/>
    <property type="evidence" value="ECO:0007669"/>
    <property type="project" value="TreeGrafter"/>
</dbReference>
<evidence type="ECO:0000256" key="5">
    <source>
        <dbReference type="ARBA" id="ARBA00023136"/>
    </source>
</evidence>
<name>A0A3E1YHU9_9BACT</name>
<feature type="transmembrane region" description="Helical" evidence="6">
    <location>
        <begin position="434"/>
        <end position="458"/>
    </location>
</feature>
<evidence type="ECO:0000313" key="10">
    <source>
        <dbReference type="Proteomes" id="UP000260644"/>
    </source>
</evidence>
<dbReference type="Pfam" id="PF12704">
    <property type="entry name" value="MacB_PCD"/>
    <property type="match status" value="2"/>
</dbReference>
<protein>
    <submittedName>
        <fullName evidence="9">ABC transporter permease</fullName>
    </submittedName>
</protein>
<proteinExistence type="predicted"/>
<dbReference type="RefSeq" id="WP_116974144.1">
    <property type="nucleotide sequence ID" value="NZ_QPMM01000001.1"/>
</dbReference>
<accession>A0A3E1YHU9</accession>
<dbReference type="InterPro" id="IPR025857">
    <property type="entry name" value="MacB_PCD"/>
</dbReference>